<sequence>MPTYTFKNTNTGEVTEVVMKIAELDPYRAANPHLETIIGAPMLGDPTKLSASRKYDSGFKEVLQRIHEKTPGSQLEQSSSQL</sequence>
<proteinExistence type="predicted"/>
<dbReference type="EMBL" id="LR798293">
    <property type="protein sequence ID" value="CAB5220607.1"/>
    <property type="molecule type" value="Genomic_DNA"/>
</dbReference>
<reference evidence="1" key="1">
    <citation type="submission" date="2020-05" db="EMBL/GenBank/DDBJ databases">
        <authorList>
            <person name="Chiriac C."/>
            <person name="Salcher M."/>
            <person name="Ghai R."/>
            <person name="Kavagutti S V."/>
        </authorList>
    </citation>
    <scope>NUCLEOTIDE SEQUENCE</scope>
</reference>
<name>A0A6J7WSA5_9CAUD</name>
<accession>A0A6J7WSA5</accession>
<evidence type="ECO:0000313" key="1">
    <source>
        <dbReference type="EMBL" id="CAB5220607.1"/>
    </source>
</evidence>
<gene>
    <name evidence="1" type="ORF">UFOVP240_11</name>
</gene>
<organism evidence="1">
    <name type="scientific">uncultured Caudovirales phage</name>
    <dbReference type="NCBI Taxonomy" id="2100421"/>
    <lineage>
        <taxon>Viruses</taxon>
        <taxon>Duplodnaviria</taxon>
        <taxon>Heunggongvirae</taxon>
        <taxon>Uroviricota</taxon>
        <taxon>Caudoviricetes</taxon>
        <taxon>Peduoviridae</taxon>
        <taxon>Maltschvirus</taxon>
        <taxon>Maltschvirus maltsch</taxon>
    </lineage>
</organism>
<protein>
    <submittedName>
        <fullName evidence="1">Uncharacterized protein</fullName>
    </submittedName>
</protein>